<dbReference type="Pfam" id="PF20680">
    <property type="entry name" value="DUF6817"/>
    <property type="match status" value="1"/>
</dbReference>
<comment type="caution">
    <text evidence="2">The sequence shown here is derived from an EMBL/GenBank/DDBJ whole genome shotgun (WGS) entry which is preliminary data.</text>
</comment>
<gene>
    <name evidence="2" type="ORF">ACFSCY_30395</name>
</gene>
<sequence length="180" mass="20489">MTPDEAAAFLAEIGFEDVDHSNRSLTVHLIETQQLLERWGCHERVSRAGLIHSIYGTDYFRQQSVDPSERERISALAGTEAERLAYLFGVMKRDSFYRNFTAADGPPMVVDRFKGASIPLTEQELSDLAHIEVANRLEQQPHIRPQKRYFRRAELHAMCPRLNPAARAALDEAYDHPPDA</sequence>
<keyword evidence="3" id="KW-1185">Reference proteome</keyword>
<protein>
    <submittedName>
        <fullName evidence="2">DUF6817 domain-containing protein</fullName>
    </submittedName>
</protein>
<dbReference type="EMBL" id="JBHUCP010000026">
    <property type="protein sequence ID" value="MFD1533734.1"/>
    <property type="molecule type" value="Genomic_DNA"/>
</dbReference>
<accession>A0ABW4FTA5</accession>
<feature type="domain" description="DUF6817" evidence="1">
    <location>
        <begin position="9"/>
        <end position="93"/>
    </location>
</feature>
<dbReference type="InterPro" id="IPR049202">
    <property type="entry name" value="DUF6817"/>
</dbReference>
<dbReference type="Proteomes" id="UP001597145">
    <property type="component" value="Unassembled WGS sequence"/>
</dbReference>
<dbReference type="RefSeq" id="WP_343979260.1">
    <property type="nucleotide sequence ID" value="NZ_BAAAJG010000011.1"/>
</dbReference>
<evidence type="ECO:0000259" key="1">
    <source>
        <dbReference type="Pfam" id="PF20680"/>
    </source>
</evidence>
<reference evidence="3" key="1">
    <citation type="journal article" date="2019" name="Int. J. Syst. Evol. Microbiol.">
        <title>The Global Catalogue of Microorganisms (GCM) 10K type strain sequencing project: providing services to taxonomists for standard genome sequencing and annotation.</title>
        <authorList>
            <consortium name="The Broad Institute Genomics Platform"/>
            <consortium name="The Broad Institute Genome Sequencing Center for Infectious Disease"/>
            <person name="Wu L."/>
            <person name="Ma J."/>
        </authorList>
    </citation>
    <scope>NUCLEOTIDE SEQUENCE [LARGE SCALE GENOMIC DNA]</scope>
    <source>
        <strain evidence="3">JCM 12165</strain>
    </source>
</reference>
<proteinExistence type="predicted"/>
<name>A0ABW4FTA5_9PSEU</name>
<evidence type="ECO:0000313" key="3">
    <source>
        <dbReference type="Proteomes" id="UP001597145"/>
    </source>
</evidence>
<evidence type="ECO:0000313" key="2">
    <source>
        <dbReference type="EMBL" id="MFD1533734.1"/>
    </source>
</evidence>
<organism evidence="2 3">
    <name type="scientific">Pseudonocardia aurantiaca</name>
    <dbReference type="NCBI Taxonomy" id="75290"/>
    <lineage>
        <taxon>Bacteria</taxon>
        <taxon>Bacillati</taxon>
        <taxon>Actinomycetota</taxon>
        <taxon>Actinomycetes</taxon>
        <taxon>Pseudonocardiales</taxon>
        <taxon>Pseudonocardiaceae</taxon>
        <taxon>Pseudonocardia</taxon>
    </lineage>
</organism>